<dbReference type="Proteomes" id="UP000812440">
    <property type="component" value="Chromosome 5"/>
</dbReference>
<dbReference type="PRINTS" id="PR00248">
    <property type="entry name" value="GPCRMGR"/>
</dbReference>
<dbReference type="InterPro" id="IPR000068">
    <property type="entry name" value="GPCR_3_Ca_sens_rcpt-rel"/>
</dbReference>
<organism evidence="14 15">
    <name type="scientific">Hymenochirus boettgeri</name>
    <name type="common">Congo dwarf clawed frog</name>
    <dbReference type="NCBI Taxonomy" id="247094"/>
    <lineage>
        <taxon>Eukaryota</taxon>
        <taxon>Metazoa</taxon>
        <taxon>Chordata</taxon>
        <taxon>Craniata</taxon>
        <taxon>Vertebrata</taxon>
        <taxon>Euteleostomi</taxon>
        <taxon>Amphibia</taxon>
        <taxon>Batrachia</taxon>
        <taxon>Anura</taxon>
        <taxon>Pipoidea</taxon>
        <taxon>Pipidae</taxon>
        <taxon>Pipinae</taxon>
        <taxon>Hymenochirus</taxon>
    </lineage>
</organism>
<evidence type="ECO:0000313" key="15">
    <source>
        <dbReference type="Proteomes" id="UP000812440"/>
    </source>
</evidence>
<feature type="non-terminal residue" evidence="14">
    <location>
        <position position="1"/>
    </location>
</feature>
<dbReference type="InterPro" id="IPR017979">
    <property type="entry name" value="GPCR_3_CS"/>
</dbReference>
<dbReference type="PROSITE" id="PS00980">
    <property type="entry name" value="G_PROTEIN_RECEP_F3_2"/>
    <property type="match status" value="1"/>
</dbReference>
<feature type="transmembrane region" description="Helical" evidence="12">
    <location>
        <begin position="605"/>
        <end position="629"/>
    </location>
</feature>
<keyword evidence="4" id="KW-0732">Signal</keyword>
<keyword evidence="3 12" id="KW-0812">Transmembrane</keyword>
<dbReference type="InterPro" id="IPR028082">
    <property type="entry name" value="Peripla_BP_I"/>
</dbReference>
<evidence type="ECO:0000256" key="7">
    <source>
        <dbReference type="ARBA" id="ARBA00023136"/>
    </source>
</evidence>
<evidence type="ECO:0000256" key="5">
    <source>
        <dbReference type="ARBA" id="ARBA00022989"/>
    </source>
</evidence>
<dbReference type="EMBL" id="JAACNH010000004">
    <property type="protein sequence ID" value="KAG8444631.1"/>
    <property type="molecule type" value="Genomic_DNA"/>
</dbReference>
<keyword evidence="5 12" id="KW-1133">Transmembrane helix</keyword>
<keyword evidence="7 12" id="KW-0472">Membrane</keyword>
<dbReference type="PROSITE" id="PS50259">
    <property type="entry name" value="G_PROTEIN_RECEP_F3_4"/>
    <property type="match status" value="1"/>
</dbReference>
<evidence type="ECO:0000256" key="10">
    <source>
        <dbReference type="ARBA" id="ARBA00023224"/>
    </source>
</evidence>
<evidence type="ECO:0000256" key="3">
    <source>
        <dbReference type="ARBA" id="ARBA00022692"/>
    </source>
</evidence>
<reference evidence="14" key="1">
    <citation type="thesis" date="2020" institute="ProQuest LLC" country="789 East Eisenhower Parkway, Ann Arbor, MI, USA">
        <title>Comparative Genomics and Chromosome Evolution.</title>
        <authorList>
            <person name="Mudd A.B."/>
        </authorList>
    </citation>
    <scope>NUCLEOTIDE SEQUENCE</scope>
    <source>
        <strain evidence="14">Female2</strain>
        <tissue evidence="14">Blood</tissue>
    </source>
</reference>
<dbReference type="InterPro" id="IPR017978">
    <property type="entry name" value="GPCR_3_C"/>
</dbReference>
<evidence type="ECO:0000256" key="2">
    <source>
        <dbReference type="ARBA" id="ARBA00022475"/>
    </source>
</evidence>
<accession>A0A8T2JPY2</accession>
<keyword evidence="9" id="KW-0325">Glycoprotein</keyword>
<evidence type="ECO:0000256" key="4">
    <source>
        <dbReference type="ARBA" id="ARBA00022729"/>
    </source>
</evidence>
<keyword evidence="6" id="KW-0297">G-protein coupled receptor</keyword>
<evidence type="ECO:0000256" key="9">
    <source>
        <dbReference type="ARBA" id="ARBA00023180"/>
    </source>
</evidence>
<dbReference type="Gene3D" id="2.10.50.30">
    <property type="entry name" value="GPCR, family 3, nine cysteines domain"/>
    <property type="match status" value="1"/>
</dbReference>
<sequence length="757" mass="85840">MIYTIEKINNSTLLPGIKLGYEIYDSCSDVSKAVQSTFKLFPELNTLNNLTICNNTMVPPSVKAVIGESFSELSIAISRVLSLYSIPQISAVSSAPNLSDKLRFPSFLRTVPSDKHQARAIAKMIRKFQWNWVGIIYTDDDYGRSATELLNSYFEEEMICPAFYKNLPTYVTHPSIEEDINYIIGKLKDNSVNVVVIIAKWPIVIKLFQEAVRMNMSKTWIASDIWSTSTEVLKMDNIGKVGTIIGLMFKAQPVFGLVEFLQNLYPPDNGAMNVFLEEYKQLHFGCYKKDEYLECDNSYSLNCSLSNLIIEKSPLACMIKNVSLANDNYLVQNIDWSTPYRTGLAVTAIAQSLHNILCRNGTCVKDLYFSPSELLKEIRRVNFSFNSKMYSFDKDGDFLSGYDIINWHTKGKYPEFKAVGEYNIIPFSNCSKPCLPGYYKKHSLISCCYQCVPCPEGYFSSGIDVDECTKCNQRQWSNNGSSRCEEKKTEFFHWNNPFAIVLMSFAVFAFLLILVIGILFIKHNDTSAVKASGGNYSYLMTVSLSLCLVSTGFLIGQPSNVFCNIRQPLYGISFTICLSCILVQSLHIFLAFWSAQSGHLKNISSAQSVAIVFFLTGFQICVCILWLILKSPFVREIDIIAQILILQCDEGSYVAFGIMLGYHGFLSLMCFFLAYKGRKLQGRYNEARFITFSMLFFMLVWIIFIPIYINTSYMYQSAVQVVAILASIYGVIACQFLPACYIILFKQKHMKSEKNMN</sequence>
<evidence type="ECO:0000313" key="14">
    <source>
        <dbReference type="EMBL" id="KAG8444631.1"/>
    </source>
</evidence>
<dbReference type="GO" id="GO:0005886">
    <property type="term" value="C:plasma membrane"/>
    <property type="evidence" value="ECO:0007669"/>
    <property type="project" value="UniProtKB-SubCell"/>
</dbReference>
<dbReference type="FunFam" id="2.10.50.30:FF:000004">
    <property type="entry name" value="Taste receptor type 1 member 3-like protein"/>
    <property type="match status" value="1"/>
</dbReference>
<gene>
    <name evidence="14" type="ORF">GDO86_009695</name>
</gene>
<dbReference type="Pfam" id="PF01094">
    <property type="entry name" value="ANF_receptor"/>
    <property type="match status" value="1"/>
</dbReference>
<feature type="transmembrane region" description="Helical" evidence="12">
    <location>
        <begin position="533"/>
        <end position="556"/>
    </location>
</feature>
<dbReference type="OrthoDB" id="5984008at2759"/>
<dbReference type="GO" id="GO:0004930">
    <property type="term" value="F:G protein-coupled receptor activity"/>
    <property type="evidence" value="ECO:0007669"/>
    <property type="project" value="UniProtKB-KW"/>
</dbReference>
<dbReference type="FunFam" id="3.40.50.2300:FF:000016">
    <property type="entry name" value="Taste 1 receptor member 2"/>
    <property type="match status" value="1"/>
</dbReference>
<feature type="transmembrane region" description="Helical" evidence="12">
    <location>
        <begin position="721"/>
        <end position="744"/>
    </location>
</feature>
<dbReference type="InterPro" id="IPR038550">
    <property type="entry name" value="GPCR_3_9-Cys_sf"/>
</dbReference>
<dbReference type="AlphaFoldDB" id="A0A8T2JPY2"/>
<dbReference type="Pfam" id="PF07562">
    <property type="entry name" value="NCD3G"/>
    <property type="match status" value="1"/>
</dbReference>
<feature type="transmembrane region" description="Helical" evidence="12">
    <location>
        <begin position="653"/>
        <end position="675"/>
    </location>
</feature>
<dbReference type="InterPro" id="IPR000337">
    <property type="entry name" value="GPCR_3"/>
</dbReference>
<evidence type="ECO:0000256" key="6">
    <source>
        <dbReference type="ARBA" id="ARBA00023040"/>
    </source>
</evidence>
<proteinExistence type="inferred from homology"/>
<dbReference type="SUPFAM" id="SSF53822">
    <property type="entry name" value="Periplasmic binding protein-like I"/>
    <property type="match status" value="1"/>
</dbReference>
<comment type="subcellular location">
    <subcellularLocation>
        <location evidence="1">Cell membrane</location>
        <topology evidence="1">Multi-pass membrane protein</topology>
    </subcellularLocation>
</comment>
<dbReference type="InterPro" id="IPR011500">
    <property type="entry name" value="GPCR_3_9-Cys_dom"/>
</dbReference>
<keyword evidence="15" id="KW-1185">Reference proteome</keyword>
<dbReference type="InterPro" id="IPR001828">
    <property type="entry name" value="ANF_lig-bd_rcpt"/>
</dbReference>
<dbReference type="PANTHER" id="PTHR24061">
    <property type="entry name" value="CALCIUM-SENSING RECEPTOR-RELATED"/>
    <property type="match status" value="1"/>
</dbReference>
<evidence type="ECO:0000256" key="11">
    <source>
        <dbReference type="ARBA" id="ARBA00038492"/>
    </source>
</evidence>
<dbReference type="PANTHER" id="PTHR24061:SF562">
    <property type="entry name" value="G-PROTEIN COUPLED RECEPTOR FAMILY C GROUP 6 MEMBER A-LIKE"/>
    <property type="match status" value="1"/>
</dbReference>
<dbReference type="Gene3D" id="3.40.50.2300">
    <property type="match status" value="2"/>
</dbReference>
<feature type="transmembrane region" description="Helical" evidence="12">
    <location>
        <begin position="498"/>
        <end position="521"/>
    </location>
</feature>
<evidence type="ECO:0000256" key="8">
    <source>
        <dbReference type="ARBA" id="ARBA00023170"/>
    </source>
</evidence>
<dbReference type="GO" id="GO:0050909">
    <property type="term" value="P:sensory perception of taste"/>
    <property type="evidence" value="ECO:0007669"/>
    <property type="project" value="UniProtKB-ARBA"/>
</dbReference>
<protein>
    <recommendedName>
        <fullName evidence="13">G-protein coupled receptors family 3 profile domain-containing protein</fullName>
    </recommendedName>
</protein>
<name>A0A8T2JPY2_9PIPI</name>
<comment type="caution">
    <text evidence="14">The sequence shown here is derived from an EMBL/GenBank/DDBJ whole genome shotgun (WGS) entry which is preliminary data.</text>
</comment>
<feature type="domain" description="G-protein coupled receptors family 3 profile" evidence="13">
    <location>
        <begin position="498"/>
        <end position="757"/>
    </location>
</feature>
<keyword evidence="2" id="KW-1003">Cell membrane</keyword>
<evidence type="ECO:0000259" key="13">
    <source>
        <dbReference type="PROSITE" id="PS50259"/>
    </source>
</evidence>
<evidence type="ECO:0000256" key="12">
    <source>
        <dbReference type="SAM" id="Phobius"/>
    </source>
</evidence>
<feature type="transmembrane region" description="Helical" evidence="12">
    <location>
        <begin position="687"/>
        <end position="709"/>
    </location>
</feature>
<dbReference type="Pfam" id="PF00003">
    <property type="entry name" value="7tm_3"/>
    <property type="match status" value="1"/>
</dbReference>
<evidence type="ECO:0000256" key="1">
    <source>
        <dbReference type="ARBA" id="ARBA00004651"/>
    </source>
</evidence>
<feature type="transmembrane region" description="Helical" evidence="12">
    <location>
        <begin position="568"/>
        <end position="593"/>
    </location>
</feature>
<keyword evidence="10" id="KW-0807">Transducer</keyword>
<keyword evidence="8" id="KW-0675">Receptor</keyword>
<comment type="similarity">
    <text evidence="11">Belongs to the G-protein coupled receptor 3 family. TAS1R subfamily.</text>
</comment>